<protein>
    <submittedName>
        <fullName evidence="1">Uncharacterized protein</fullName>
    </submittedName>
</protein>
<dbReference type="Proteomes" id="UP001303046">
    <property type="component" value="Unassembled WGS sequence"/>
</dbReference>
<keyword evidence="2" id="KW-1185">Reference proteome</keyword>
<gene>
    <name evidence="1" type="primary">Necator_chrII.g8482</name>
    <name evidence="1" type="ORF">RB195_020688</name>
</gene>
<organism evidence="1 2">
    <name type="scientific">Necator americanus</name>
    <name type="common">Human hookworm</name>
    <dbReference type="NCBI Taxonomy" id="51031"/>
    <lineage>
        <taxon>Eukaryota</taxon>
        <taxon>Metazoa</taxon>
        <taxon>Ecdysozoa</taxon>
        <taxon>Nematoda</taxon>
        <taxon>Chromadorea</taxon>
        <taxon>Rhabditida</taxon>
        <taxon>Rhabditina</taxon>
        <taxon>Rhabditomorpha</taxon>
        <taxon>Strongyloidea</taxon>
        <taxon>Ancylostomatidae</taxon>
        <taxon>Bunostominae</taxon>
        <taxon>Necator</taxon>
    </lineage>
</organism>
<reference evidence="1 2" key="1">
    <citation type="submission" date="2023-08" db="EMBL/GenBank/DDBJ databases">
        <title>A Necator americanus chromosomal reference genome.</title>
        <authorList>
            <person name="Ilik V."/>
            <person name="Petrzelkova K.J."/>
            <person name="Pardy F."/>
            <person name="Fuh T."/>
            <person name="Niatou-Singa F.S."/>
            <person name="Gouil Q."/>
            <person name="Baker L."/>
            <person name="Ritchie M.E."/>
            <person name="Jex A.R."/>
            <person name="Gazzola D."/>
            <person name="Li H."/>
            <person name="Toshio Fujiwara R."/>
            <person name="Zhan B."/>
            <person name="Aroian R.V."/>
            <person name="Pafco B."/>
            <person name="Schwarz E.M."/>
        </authorList>
    </citation>
    <scope>NUCLEOTIDE SEQUENCE [LARGE SCALE GENOMIC DNA]</scope>
    <source>
        <strain evidence="1 2">Aroian</strain>
        <tissue evidence="1">Whole animal</tissue>
    </source>
</reference>
<accession>A0ABR1CKW6</accession>
<name>A0ABR1CKW6_NECAM</name>
<evidence type="ECO:0000313" key="2">
    <source>
        <dbReference type="Proteomes" id="UP001303046"/>
    </source>
</evidence>
<comment type="caution">
    <text evidence="1">The sequence shown here is derived from an EMBL/GenBank/DDBJ whole genome shotgun (WGS) entry which is preliminary data.</text>
</comment>
<evidence type="ECO:0000313" key="1">
    <source>
        <dbReference type="EMBL" id="KAK6738730.1"/>
    </source>
</evidence>
<sequence>MGIYDRTFEHVVNYQRLGRRQIHRNVSLLKITSTLCSIPSEEDQGNQSFRPRINRCCDGTLPCPFLEMDKLGQPSDHIFFTGLG</sequence>
<proteinExistence type="predicted"/>
<dbReference type="EMBL" id="JAVFWL010000002">
    <property type="protein sequence ID" value="KAK6738730.1"/>
    <property type="molecule type" value="Genomic_DNA"/>
</dbReference>